<dbReference type="InterPro" id="IPR017972">
    <property type="entry name" value="Cyt_P450_CS"/>
</dbReference>
<dbReference type="PRINTS" id="PR00385">
    <property type="entry name" value="P450"/>
</dbReference>
<evidence type="ECO:0000313" key="5">
    <source>
        <dbReference type="Proteomes" id="UP000741013"/>
    </source>
</evidence>
<feature type="region of interest" description="Disordered" evidence="3">
    <location>
        <begin position="1"/>
        <end position="25"/>
    </location>
</feature>
<feature type="region of interest" description="Disordered" evidence="3">
    <location>
        <begin position="75"/>
        <end position="99"/>
    </location>
</feature>
<dbReference type="Pfam" id="PF00067">
    <property type="entry name" value="p450"/>
    <property type="match status" value="1"/>
</dbReference>
<dbReference type="InterPro" id="IPR001128">
    <property type="entry name" value="Cyt_P450"/>
</dbReference>
<keyword evidence="2" id="KW-0479">Metal-binding</keyword>
<accession>A0ABS4Q7H9</accession>
<dbReference type="PROSITE" id="PS00086">
    <property type="entry name" value="CYTOCHROME_P450"/>
    <property type="match status" value="1"/>
</dbReference>
<evidence type="ECO:0000256" key="1">
    <source>
        <dbReference type="ARBA" id="ARBA00010617"/>
    </source>
</evidence>
<dbReference type="PANTHER" id="PTHR46696">
    <property type="entry name" value="P450, PUTATIVE (EUROFUNG)-RELATED"/>
    <property type="match status" value="1"/>
</dbReference>
<protein>
    <submittedName>
        <fullName evidence="4">Cytochrome P450</fullName>
    </submittedName>
</protein>
<evidence type="ECO:0000256" key="3">
    <source>
        <dbReference type="SAM" id="MobiDB-lite"/>
    </source>
</evidence>
<evidence type="ECO:0000313" key="4">
    <source>
        <dbReference type="EMBL" id="MBP2186671.1"/>
    </source>
</evidence>
<evidence type="ECO:0000256" key="2">
    <source>
        <dbReference type="RuleBase" id="RU000461"/>
    </source>
</evidence>
<sequence>MVTPPAARTSEAVEPRSYPFSQPKKLDNEPLFQALREQEPLSRVVLPYGEPAWLATRYEDVKVVLGDPRFSRAASVGRDEPRMRAHLPPPGNILGMDPPDHSRLRRLVTKAFTVRSVERLRPRAQEIADGLVDAMIAKGPPGDLVADFALPLPITVICELLGVPFEDRSDFRLWSDAFLSTTKFPPEQVMEYVERMRVYMAGLVAQRREEPTDDLLGAMVLARDNDDRLSEEELLSLAQALLVAGHETTASQIPNFVYVLLTHPEQLDRLRGDLNLVPQAVEELMRFVPLGIGAGIARYALEDLELGGVLVRAGEPVLPALASANRDESIYTDPDRLDLERDETSHVGFGHGAHHCLGAPLARMELQVALETLLRRLPGLRFAGPEADVEWKDGLATRGPTLMPLAWDA</sequence>
<keyword evidence="2" id="KW-0408">Iron</keyword>
<keyword evidence="5" id="KW-1185">Reference proteome</keyword>
<comment type="similarity">
    <text evidence="1 2">Belongs to the cytochrome P450 family.</text>
</comment>
<keyword evidence="2" id="KW-0560">Oxidoreductase</keyword>
<dbReference type="RefSeq" id="WP_209669911.1">
    <property type="nucleotide sequence ID" value="NZ_JAGGMS010000001.1"/>
</dbReference>
<dbReference type="InterPro" id="IPR002397">
    <property type="entry name" value="Cyt_P450_B"/>
</dbReference>
<organism evidence="4 5">
    <name type="scientific">Amycolatopsis magusensis</name>
    <dbReference type="NCBI Taxonomy" id="882444"/>
    <lineage>
        <taxon>Bacteria</taxon>
        <taxon>Bacillati</taxon>
        <taxon>Actinomycetota</taxon>
        <taxon>Actinomycetes</taxon>
        <taxon>Pseudonocardiales</taxon>
        <taxon>Pseudonocardiaceae</taxon>
        <taxon>Amycolatopsis</taxon>
    </lineage>
</organism>
<comment type="caution">
    <text evidence="4">The sequence shown here is derived from an EMBL/GenBank/DDBJ whole genome shotgun (WGS) entry which is preliminary data.</text>
</comment>
<dbReference type="InterPro" id="IPR036396">
    <property type="entry name" value="Cyt_P450_sf"/>
</dbReference>
<dbReference type="PANTHER" id="PTHR46696:SF1">
    <property type="entry name" value="CYTOCHROME P450 YJIB-RELATED"/>
    <property type="match status" value="1"/>
</dbReference>
<dbReference type="PRINTS" id="PR00359">
    <property type="entry name" value="BP450"/>
</dbReference>
<dbReference type="SUPFAM" id="SSF48264">
    <property type="entry name" value="Cytochrome P450"/>
    <property type="match status" value="1"/>
</dbReference>
<keyword evidence="2" id="KW-0503">Monooxygenase</keyword>
<dbReference type="EMBL" id="JAGGMS010000001">
    <property type="protein sequence ID" value="MBP2186671.1"/>
    <property type="molecule type" value="Genomic_DNA"/>
</dbReference>
<reference evidence="4 5" key="1">
    <citation type="submission" date="2021-03" db="EMBL/GenBank/DDBJ databases">
        <title>Sequencing the genomes of 1000 actinobacteria strains.</title>
        <authorList>
            <person name="Klenk H.-P."/>
        </authorList>
    </citation>
    <scope>NUCLEOTIDE SEQUENCE [LARGE SCALE GENOMIC DNA]</scope>
    <source>
        <strain evidence="4 5">DSM 45510</strain>
    </source>
</reference>
<dbReference type="Gene3D" id="1.10.630.10">
    <property type="entry name" value="Cytochrome P450"/>
    <property type="match status" value="1"/>
</dbReference>
<proteinExistence type="inferred from homology"/>
<dbReference type="CDD" id="cd11031">
    <property type="entry name" value="Cyp158A-like"/>
    <property type="match status" value="1"/>
</dbReference>
<gene>
    <name evidence="4" type="ORF">JOM49_008197</name>
</gene>
<keyword evidence="2" id="KW-0349">Heme</keyword>
<dbReference type="Proteomes" id="UP000741013">
    <property type="component" value="Unassembled WGS sequence"/>
</dbReference>
<name>A0ABS4Q7H9_9PSEU</name>